<keyword evidence="2" id="KW-0732">Signal</keyword>
<reference evidence="4" key="1">
    <citation type="journal article" date="2009" name="PLoS Genet.">
        <title>Sequencing, mapping, and analysis of 27,455 maize full-length cDNAs.</title>
        <authorList>
            <person name="Soderlund C."/>
            <person name="Descour A."/>
            <person name="Kudrna D."/>
            <person name="Bomhoff M."/>
            <person name="Boyd L."/>
            <person name="Currie J."/>
            <person name="Angelova A."/>
            <person name="Collura K."/>
            <person name="Wissotski M."/>
            <person name="Ashley E."/>
            <person name="Morrow D."/>
            <person name="Fernandes J."/>
            <person name="Walbot V."/>
            <person name="Yu Y."/>
        </authorList>
    </citation>
    <scope>NUCLEOTIDE SEQUENCE</scope>
    <source>
        <strain evidence="4">B73</strain>
    </source>
</reference>
<organism evidence="4">
    <name type="scientific">Zea mays</name>
    <name type="common">Maize</name>
    <dbReference type="NCBI Taxonomy" id="4577"/>
    <lineage>
        <taxon>Eukaryota</taxon>
        <taxon>Viridiplantae</taxon>
        <taxon>Streptophyta</taxon>
        <taxon>Embryophyta</taxon>
        <taxon>Tracheophyta</taxon>
        <taxon>Spermatophyta</taxon>
        <taxon>Magnoliopsida</taxon>
        <taxon>Liliopsida</taxon>
        <taxon>Poales</taxon>
        <taxon>Poaceae</taxon>
        <taxon>PACMAD clade</taxon>
        <taxon>Panicoideae</taxon>
        <taxon>Andropogonodae</taxon>
        <taxon>Andropogoneae</taxon>
        <taxon>Tripsacinae</taxon>
        <taxon>Zea</taxon>
    </lineage>
</organism>
<evidence type="ECO:0000259" key="3">
    <source>
        <dbReference type="Pfam" id="PF06280"/>
    </source>
</evidence>
<protein>
    <recommendedName>
        <fullName evidence="3">C5a peptidase/Subtilisin-like protease SBT2-like Fn3-like domain-containing protein</fullName>
    </recommendedName>
</protein>
<evidence type="ECO:0000256" key="1">
    <source>
        <dbReference type="ARBA" id="ARBA00011073"/>
    </source>
</evidence>
<dbReference type="EMBL" id="BT035121">
    <property type="protein sequence ID" value="ACF80126.1"/>
    <property type="molecule type" value="mRNA"/>
</dbReference>
<dbReference type="GO" id="GO:0004252">
    <property type="term" value="F:serine-type endopeptidase activity"/>
    <property type="evidence" value="ECO:0007669"/>
    <property type="project" value="InterPro"/>
</dbReference>
<sequence length="62" mass="6494">MPPEVALEVTPPAVTVLPGASRELAVTLTARSVTGTYSFGEIAMKGDRGHLVRIPVVAMGFK</sequence>
<evidence type="ECO:0000256" key="2">
    <source>
        <dbReference type="ARBA" id="ARBA00022729"/>
    </source>
</evidence>
<feature type="domain" description="C5a peptidase/Subtilisin-like protease SBT2-like Fn3-like" evidence="3">
    <location>
        <begin position="2"/>
        <end position="57"/>
    </location>
</feature>
<dbReference type="GO" id="GO:0016020">
    <property type="term" value="C:membrane"/>
    <property type="evidence" value="ECO:0007669"/>
    <property type="project" value="InterPro"/>
</dbReference>
<dbReference type="InterPro" id="IPR010435">
    <property type="entry name" value="C5a/SBT2-like_Fn3"/>
</dbReference>
<comment type="similarity">
    <text evidence="1">Belongs to the peptidase S8 family.</text>
</comment>
<dbReference type="Pfam" id="PF06280">
    <property type="entry name" value="fn3_5"/>
    <property type="match status" value="1"/>
</dbReference>
<proteinExistence type="evidence at transcript level"/>
<dbReference type="AlphaFoldDB" id="B4FDD3"/>
<evidence type="ECO:0000313" key="4">
    <source>
        <dbReference type="EMBL" id="ACF80126.1"/>
    </source>
</evidence>
<name>B4FDD3_MAIZE</name>
<accession>B4FDD3</accession>